<dbReference type="RefSeq" id="WP_114828784.1">
    <property type="nucleotide sequence ID" value="NZ_QQTO01000001.1"/>
</dbReference>
<evidence type="ECO:0000313" key="3">
    <source>
        <dbReference type="Proteomes" id="UP000255207"/>
    </source>
</evidence>
<keyword evidence="3" id="KW-1185">Reference proteome</keyword>
<feature type="transmembrane region" description="Helical" evidence="1">
    <location>
        <begin position="68"/>
        <end position="88"/>
    </location>
</feature>
<keyword evidence="1" id="KW-0472">Membrane</keyword>
<dbReference type="Proteomes" id="UP000255207">
    <property type="component" value="Unassembled WGS sequence"/>
</dbReference>
<proteinExistence type="predicted"/>
<keyword evidence="1" id="KW-0812">Transmembrane</keyword>
<gene>
    <name evidence="2" type="ORF">DWE98_08625</name>
</gene>
<dbReference type="OrthoDB" id="8150723at2"/>
<name>A0A370L924_9HYPH</name>
<dbReference type="InterPro" id="IPR027417">
    <property type="entry name" value="P-loop_NTPase"/>
</dbReference>
<dbReference type="SUPFAM" id="SSF52540">
    <property type="entry name" value="P-loop containing nucleoside triphosphate hydrolases"/>
    <property type="match status" value="1"/>
</dbReference>
<evidence type="ECO:0000313" key="2">
    <source>
        <dbReference type="EMBL" id="RDJ26900.1"/>
    </source>
</evidence>
<sequence>MTGKLRPPSLKDVVKQLRYDWFGKDVQQTPTVSYVWTADQFGHFGLGFQITYLVGWLLAWIFPAMPSWKTAVIAAVLNLALWIVKEVLDIVRERKRQGPLFPLNSRELWWNVATALFYIGAGAIVAGAAGWSGWHAIIALLILLVPAAGLVIWWVRRKMTFQQVGLPFLFRLTNLCSKFRDADAGHRETVVALSTPASVSKSLPGIRHVVVTGAVGSGKTCLACGIGTEYAFRLGIARYTTLTKLFESVADCLPKAASEKPLPELEEQDGRVLWPWRDVELLIVDDVDALLVEPPLPAFDTKPYVEAAVTKRADDQAALREIVRHQLTIVGIDSFEPRRTVWIVSDPQEAAAWRDTIAQSLGLAGDAAVALPIIHLERDEQAILALAATN</sequence>
<organism evidence="2 3">
    <name type="scientific">Bosea caraganae</name>
    <dbReference type="NCBI Taxonomy" id="2763117"/>
    <lineage>
        <taxon>Bacteria</taxon>
        <taxon>Pseudomonadati</taxon>
        <taxon>Pseudomonadota</taxon>
        <taxon>Alphaproteobacteria</taxon>
        <taxon>Hyphomicrobiales</taxon>
        <taxon>Boseaceae</taxon>
        <taxon>Bosea</taxon>
    </lineage>
</organism>
<protein>
    <submittedName>
        <fullName evidence="2">Uncharacterized protein</fullName>
    </submittedName>
</protein>
<feature type="transmembrane region" description="Helical" evidence="1">
    <location>
        <begin position="134"/>
        <end position="155"/>
    </location>
</feature>
<accession>A0A370L924</accession>
<feature type="transmembrane region" description="Helical" evidence="1">
    <location>
        <begin position="41"/>
        <end position="62"/>
    </location>
</feature>
<feature type="transmembrane region" description="Helical" evidence="1">
    <location>
        <begin position="108"/>
        <end position="128"/>
    </location>
</feature>
<evidence type="ECO:0000256" key="1">
    <source>
        <dbReference type="SAM" id="Phobius"/>
    </source>
</evidence>
<keyword evidence="1" id="KW-1133">Transmembrane helix</keyword>
<dbReference type="EMBL" id="QQTP01000003">
    <property type="protein sequence ID" value="RDJ26900.1"/>
    <property type="molecule type" value="Genomic_DNA"/>
</dbReference>
<comment type="caution">
    <text evidence="2">The sequence shown here is derived from an EMBL/GenBank/DDBJ whole genome shotgun (WGS) entry which is preliminary data.</text>
</comment>
<dbReference type="Gene3D" id="3.40.50.300">
    <property type="entry name" value="P-loop containing nucleotide triphosphate hydrolases"/>
    <property type="match status" value="1"/>
</dbReference>
<dbReference type="AlphaFoldDB" id="A0A370L924"/>
<reference evidence="3" key="1">
    <citation type="submission" date="2018-07" db="EMBL/GenBank/DDBJ databases">
        <authorList>
            <person name="Safronova V.I."/>
            <person name="Chirak E.R."/>
            <person name="Sazanova A.L."/>
        </authorList>
    </citation>
    <scope>NUCLEOTIDE SEQUENCE [LARGE SCALE GENOMIC DNA]</scope>
    <source>
        <strain evidence="3">RCAM04685</strain>
    </source>
</reference>